<evidence type="ECO:0000313" key="3">
    <source>
        <dbReference type="Proteomes" id="UP000249354"/>
    </source>
</evidence>
<feature type="compositionally biased region" description="Basic and acidic residues" evidence="1">
    <location>
        <begin position="91"/>
        <end position="103"/>
    </location>
</feature>
<protein>
    <submittedName>
        <fullName evidence="2">Uncharacterized protein</fullName>
    </submittedName>
</protein>
<evidence type="ECO:0000313" key="2">
    <source>
        <dbReference type="EMBL" id="PZO20563.1"/>
    </source>
</evidence>
<comment type="caution">
    <text evidence="2">The sequence shown here is derived from an EMBL/GenBank/DDBJ whole genome shotgun (WGS) entry which is preliminary data.</text>
</comment>
<dbReference type="AlphaFoldDB" id="A0A2W4UHW7"/>
<dbReference type="EMBL" id="QBMC01000028">
    <property type="protein sequence ID" value="PZO20563.1"/>
    <property type="molecule type" value="Genomic_DNA"/>
</dbReference>
<dbReference type="Proteomes" id="UP000249354">
    <property type="component" value="Unassembled WGS sequence"/>
</dbReference>
<proteinExistence type="predicted"/>
<dbReference type="InterPro" id="IPR046501">
    <property type="entry name" value="DUF6679"/>
</dbReference>
<reference evidence="2 3" key="2">
    <citation type="submission" date="2018-06" db="EMBL/GenBank/DDBJ databases">
        <title>Metagenomic assembly of (sub)arctic Cyanobacteria and their associated microbiome from non-axenic cultures.</title>
        <authorList>
            <person name="Baurain D."/>
        </authorList>
    </citation>
    <scope>NUCLEOTIDE SEQUENCE [LARGE SCALE GENOMIC DNA]</scope>
    <source>
        <strain evidence="2">ULC129bin1</strain>
    </source>
</reference>
<feature type="region of interest" description="Disordered" evidence="1">
    <location>
        <begin position="80"/>
        <end position="103"/>
    </location>
</feature>
<gene>
    <name evidence="2" type="ORF">DCF25_06380</name>
</gene>
<dbReference type="Pfam" id="PF20384">
    <property type="entry name" value="DUF6679"/>
    <property type="match status" value="1"/>
</dbReference>
<reference evidence="3" key="1">
    <citation type="submission" date="2018-04" db="EMBL/GenBank/DDBJ databases">
        <authorList>
            <person name="Cornet L."/>
        </authorList>
    </citation>
    <scope>NUCLEOTIDE SEQUENCE [LARGE SCALE GENOMIC DNA]</scope>
</reference>
<evidence type="ECO:0000256" key="1">
    <source>
        <dbReference type="SAM" id="MobiDB-lite"/>
    </source>
</evidence>
<name>A0A2W4UHW7_9CYAN</name>
<organism evidence="2 3">
    <name type="scientific">Leptolyngbya foveolarum</name>
    <dbReference type="NCBI Taxonomy" id="47253"/>
    <lineage>
        <taxon>Bacteria</taxon>
        <taxon>Bacillati</taxon>
        <taxon>Cyanobacteriota</taxon>
        <taxon>Cyanophyceae</taxon>
        <taxon>Leptolyngbyales</taxon>
        <taxon>Leptolyngbyaceae</taxon>
        <taxon>Leptolyngbya group</taxon>
        <taxon>Leptolyngbya</taxon>
    </lineage>
</organism>
<sequence>MEGKLRELVGKLGVWLYIQSSNGWFKNVEILEVGDNMLTFRYESESDTKRKIWEKTTRIDNVSEIEVCLVVTSKTNTPQPADIRGQLSRLLQKDTTPELDEHR</sequence>
<accession>A0A2W4UHW7</accession>